<dbReference type="CDD" id="cd08825">
    <property type="entry name" value="MVP_shoulder"/>
    <property type="match status" value="1"/>
</dbReference>
<dbReference type="OrthoDB" id="6125719at2759"/>
<feature type="repeat" description="MVP" evidence="8">
    <location>
        <begin position="174"/>
        <end position="226"/>
    </location>
</feature>
<keyword evidence="9" id="KW-0175">Coiled coil</keyword>
<dbReference type="PROSITE" id="PS51224">
    <property type="entry name" value="MVP"/>
    <property type="match status" value="6"/>
</dbReference>
<feature type="domain" description="Major vault protein repeat" evidence="10">
    <location>
        <begin position="328"/>
        <end position="387"/>
    </location>
</feature>
<dbReference type="InterPro" id="IPR041134">
    <property type="entry name" value="Vault_2"/>
</dbReference>
<sequence length="890" mass="99813">MAPNDREQSSVIRIAPYHYVHVLNLNTNVTRLVLGPRTFVCMQDEKLVVGPEKMISLSPSQYCVIANPVVKGASGDPILDPSGQVKLKLGDKVYRFHEDPFPLYPGEKLEGKIENLPIVAPNTALRLRALLNFTDSDDQERIVGEEWLFEGPATFYPRKEVEILKTENATTIEINTALCIRATRDCVDRTGKQRVFGEMWLIRTPGVYLPGAYESIVETRTAFNITDKVALHVRAIEAHVDEFGRNHRRGDEWIITSEDTDSYICSVHEEIVGPVEITVLNPHQYCVILNPVDDRGVPQLGGKRLVQGEKSFFLKPGEVLRSGVEDSFVLQHDEGLILRAEERFTDEIVVETPGKSDGDEPTFKKQTIVRRPGDQWMIRGPTEYVPPIQVEVIQRRKAIPLDRNEGIYVRNTRTGHVRAVIGEAYMLNHEEELWTKRLPPDVVQMLSENRDPLGDRGLYAMKRQAVDVDEPIDLTRVVTFQVPHNAAVQIYDYRDKRARVEFGPTLVMLGPEEQFTKLSLSGGKPKRPNMIKSLCLLLGPDFCTDVVVVETADHARLSLQLSYNWKFDIPSPCSQDEAAKLFAVPDFVGDVCKAIASRVRGTVAAVKFDDFHKNSARIIRSSVFGLDENNKVRDRFVFSQNNLHITSIDVQSVEPVDQRTRDALQKSVQLAIEITTNSQEAAARHEAERLEQEARGRLERQKIEDEAAAEEVRRTLLETRVQLAALESTGQATAEAQSRAEAARIEGQSAVELAKLRAEASEIETNAELERLQKAREAELEFMRQKDLLKVTQLNEEMKVDVARFTSMVSAIGADNLRQIAKAVPENNLRMLSALGLQSALITDGTTPVNLLSTAHGLIGQLARPARNAEREVNAQHEDTNMLTGTNVDV</sequence>
<evidence type="ECO:0000256" key="1">
    <source>
        <dbReference type="ARBA" id="ARBA00004123"/>
    </source>
</evidence>
<comment type="caution">
    <text evidence="15">The sequence shown here is derived from an EMBL/GenBank/DDBJ whole genome shotgun (WGS) entry which is preliminary data.</text>
</comment>
<dbReference type="InterPro" id="IPR040989">
    <property type="entry name" value="Vault_3"/>
</dbReference>
<dbReference type="FunFam" id="2.30.30.570:FF:000001">
    <property type="entry name" value="major vault protein-like"/>
    <property type="match status" value="1"/>
</dbReference>
<evidence type="ECO:0000313" key="16">
    <source>
        <dbReference type="Proteomes" id="UP000728185"/>
    </source>
</evidence>
<dbReference type="Gene3D" id="6.20.380.10">
    <property type="match status" value="1"/>
</dbReference>
<dbReference type="EMBL" id="LUCM01002580">
    <property type="protein sequence ID" value="KAA0197128.1"/>
    <property type="molecule type" value="Genomic_DNA"/>
</dbReference>
<dbReference type="Proteomes" id="UP000728185">
    <property type="component" value="Unassembled WGS sequence"/>
</dbReference>
<dbReference type="FunFam" id="3.30.479.30:FF:000010">
    <property type="entry name" value="major vault protein-like"/>
    <property type="match status" value="1"/>
</dbReference>
<evidence type="ECO:0000259" key="12">
    <source>
        <dbReference type="Pfam" id="PF17794"/>
    </source>
</evidence>
<evidence type="ECO:0000256" key="7">
    <source>
        <dbReference type="ARBA" id="ARBA00023274"/>
    </source>
</evidence>
<feature type="repeat" description="MVP" evidence="8">
    <location>
        <begin position="60"/>
        <end position="120"/>
    </location>
</feature>
<dbReference type="GO" id="GO:0005737">
    <property type="term" value="C:cytoplasm"/>
    <property type="evidence" value="ECO:0007669"/>
    <property type="project" value="UniProtKB-SubCell"/>
</dbReference>
<evidence type="ECO:0000256" key="6">
    <source>
        <dbReference type="ARBA" id="ARBA00023242"/>
    </source>
</evidence>
<feature type="domain" description="Major vault protein repeat" evidence="14">
    <location>
        <begin position="398"/>
        <end position="456"/>
    </location>
</feature>
<dbReference type="Gene3D" id="6.10.250.720">
    <property type="match status" value="1"/>
</dbReference>
<dbReference type="Pfam" id="PF11978">
    <property type="entry name" value="MVP_shoulder"/>
    <property type="match status" value="1"/>
</dbReference>
<keyword evidence="4 8" id="KW-0963">Cytoplasm</keyword>
<dbReference type="InterPro" id="IPR036013">
    <property type="entry name" value="Band_7/SPFH_dom_sf"/>
</dbReference>
<dbReference type="InterPro" id="IPR021870">
    <property type="entry name" value="MVP_shoulder"/>
</dbReference>
<keyword evidence="16" id="KW-1185">Reference proteome</keyword>
<feature type="repeat" description="MVP" evidence="8">
    <location>
        <begin position="332"/>
        <end position="402"/>
    </location>
</feature>
<feature type="domain" description="Major vault protein repeat" evidence="10">
    <location>
        <begin position="174"/>
        <end position="211"/>
    </location>
</feature>
<dbReference type="Pfam" id="PF01505">
    <property type="entry name" value="Vault"/>
    <property type="match status" value="4"/>
</dbReference>
<protein>
    <recommendedName>
        <fullName evidence="3">Major vault protein</fullName>
    </recommendedName>
</protein>
<feature type="coiled-coil region" evidence="9">
    <location>
        <begin position="684"/>
        <end position="729"/>
    </location>
</feature>
<dbReference type="Gene3D" id="2.30.30.570">
    <property type="match status" value="2"/>
</dbReference>
<feature type="domain" description="Major vault protein repeat" evidence="10">
    <location>
        <begin position="225"/>
        <end position="265"/>
    </location>
</feature>
<dbReference type="Pfam" id="PF17796">
    <property type="entry name" value="Vault_4"/>
    <property type="match status" value="1"/>
</dbReference>
<dbReference type="Gene3D" id="2.30.30.560">
    <property type="match status" value="2"/>
</dbReference>
<dbReference type="Gene3D" id="2.30.30.620">
    <property type="match status" value="1"/>
</dbReference>
<dbReference type="InterPro" id="IPR002499">
    <property type="entry name" value="Vault_N"/>
</dbReference>
<dbReference type="PANTHER" id="PTHR14165">
    <property type="entry name" value="MAJOR VAULT PROTEIN"/>
    <property type="match status" value="1"/>
</dbReference>
<proteinExistence type="predicted"/>
<feature type="repeat" description="MVP" evidence="8">
    <location>
        <begin position="121"/>
        <end position="173"/>
    </location>
</feature>
<dbReference type="FunFam" id="2.30.30.560:FF:000002">
    <property type="entry name" value="Major vault protein-alpha"/>
    <property type="match status" value="1"/>
</dbReference>
<dbReference type="Pfam" id="PF17794">
    <property type="entry name" value="Vault_2"/>
    <property type="match status" value="2"/>
</dbReference>
<keyword evidence="5" id="KW-0677">Repeat</keyword>
<evidence type="ECO:0000259" key="14">
    <source>
        <dbReference type="Pfam" id="PF17796"/>
    </source>
</evidence>
<dbReference type="GO" id="GO:0005634">
    <property type="term" value="C:nucleus"/>
    <property type="evidence" value="ECO:0007669"/>
    <property type="project" value="UniProtKB-SubCell"/>
</dbReference>
<evidence type="ECO:0000256" key="9">
    <source>
        <dbReference type="SAM" id="Coils"/>
    </source>
</evidence>
<feature type="domain" description="Major vault protein repeat" evidence="13">
    <location>
        <begin position="477"/>
        <end position="538"/>
    </location>
</feature>
<evidence type="ECO:0000259" key="13">
    <source>
        <dbReference type="Pfam" id="PF17795"/>
    </source>
</evidence>
<dbReference type="InterPro" id="IPR043023">
    <property type="entry name" value="MVP_rep_sf"/>
</dbReference>
<dbReference type="InterPro" id="IPR039059">
    <property type="entry name" value="MVP"/>
</dbReference>
<evidence type="ECO:0000256" key="5">
    <source>
        <dbReference type="ARBA" id="ARBA00022737"/>
    </source>
</evidence>
<evidence type="ECO:0000256" key="8">
    <source>
        <dbReference type="PROSITE-ProRule" id="PRU00571"/>
    </source>
</evidence>
<keyword evidence="6" id="KW-0539">Nucleus</keyword>
<dbReference type="InterPro" id="IPR041136">
    <property type="entry name" value="Vault_4"/>
</dbReference>
<dbReference type="Pfam" id="PF17795">
    <property type="entry name" value="Vault_3"/>
    <property type="match status" value="1"/>
</dbReference>
<feature type="coiled-coil region" evidence="9">
    <location>
        <begin position="753"/>
        <end position="786"/>
    </location>
</feature>
<dbReference type="FunFam" id="2.30.30.560:FF:000001">
    <property type="entry name" value="major vault protein-like"/>
    <property type="match status" value="1"/>
</dbReference>
<evidence type="ECO:0000256" key="3">
    <source>
        <dbReference type="ARBA" id="ARBA00018296"/>
    </source>
</evidence>
<accession>A0A8E0RYQ5</accession>
<feature type="repeat" description="MVP" evidence="8">
    <location>
        <begin position="227"/>
        <end position="281"/>
    </location>
</feature>
<name>A0A8E0RYQ5_9TREM</name>
<comment type="subcellular location">
    <subcellularLocation>
        <location evidence="2 8">Cytoplasm</location>
    </subcellularLocation>
    <subcellularLocation>
        <location evidence="1">Nucleus</location>
    </subcellularLocation>
</comment>
<dbReference type="Gene3D" id="2.30.30.550">
    <property type="entry name" value="Major Vault Protein repeat"/>
    <property type="match status" value="4"/>
</dbReference>
<organism evidence="15 16">
    <name type="scientific">Fasciolopsis buskii</name>
    <dbReference type="NCBI Taxonomy" id="27845"/>
    <lineage>
        <taxon>Eukaryota</taxon>
        <taxon>Metazoa</taxon>
        <taxon>Spiralia</taxon>
        <taxon>Lophotrochozoa</taxon>
        <taxon>Platyhelminthes</taxon>
        <taxon>Trematoda</taxon>
        <taxon>Digenea</taxon>
        <taxon>Plagiorchiida</taxon>
        <taxon>Echinostomata</taxon>
        <taxon>Echinostomatoidea</taxon>
        <taxon>Fasciolidae</taxon>
        <taxon>Fasciolopsis</taxon>
    </lineage>
</organism>
<dbReference type="InterPro" id="IPR043179">
    <property type="entry name" value="Vault_2_sf"/>
</dbReference>
<feature type="domain" description="Major vault protein shoulder" evidence="11">
    <location>
        <begin position="539"/>
        <end position="657"/>
    </location>
</feature>
<dbReference type="GO" id="GO:1990904">
    <property type="term" value="C:ribonucleoprotein complex"/>
    <property type="evidence" value="ECO:0007669"/>
    <property type="project" value="UniProtKB-UniRule"/>
</dbReference>
<evidence type="ECO:0000313" key="15">
    <source>
        <dbReference type="EMBL" id="KAA0197128.1"/>
    </source>
</evidence>
<dbReference type="FunFam" id="2.30.30.570:FF:000002">
    <property type="entry name" value="Major vault protein-alpha"/>
    <property type="match status" value="1"/>
</dbReference>
<feature type="domain" description="Major vault protein repeat" evidence="12">
    <location>
        <begin position="54"/>
        <end position="113"/>
    </location>
</feature>
<dbReference type="PANTHER" id="PTHR14165:SF16">
    <property type="entry name" value="MAJOR VAULT PROTEIN"/>
    <property type="match status" value="1"/>
</dbReference>
<feature type="domain" description="Major vault protein repeat" evidence="10">
    <location>
        <begin position="118"/>
        <end position="158"/>
    </location>
</feature>
<evidence type="ECO:0000259" key="10">
    <source>
        <dbReference type="Pfam" id="PF01505"/>
    </source>
</evidence>
<evidence type="ECO:0000259" key="11">
    <source>
        <dbReference type="Pfam" id="PF11978"/>
    </source>
</evidence>
<dbReference type="AlphaFoldDB" id="A0A8E0RYQ5"/>
<dbReference type="Gene3D" id="3.30.479.30">
    <property type="entry name" value="Band 7 domain"/>
    <property type="match status" value="1"/>
</dbReference>
<evidence type="ECO:0000256" key="2">
    <source>
        <dbReference type="ARBA" id="ARBA00004496"/>
    </source>
</evidence>
<gene>
    <name evidence="15" type="ORF">FBUS_07014</name>
</gene>
<dbReference type="FunFam" id="2.30.30.550:FF:000001">
    <property type="entry name" value="major vault protein-like"/>
    <property type="match status" value="2"/>
</dbReference>
<feature type="repeat" description="MVP" evidence="8">
    <location>
        <begin position="283"/>
        <end position="331"/>
    </location>
</feature>
<keyword evidence="7 8" id="KW-0687">Ribonucleoprotein</keyword>
<evidence type="ECO:0000256" key="4">
    <source>
        <dbReference type="ARBA" id="ARBA00022490"/>
    </source>
</evidence>
<reference evidence="15" key="1">
    <citation type="submission" date="2019-05" db="EMBL/GenBank/DDBJ databases">
        <title>Annotation for the trematode Fasciolopsis buski.</title>
        <authorList>
            <person name="Choi Y.-J."/>
        </authorList>
    </citation>
    <scope>NUCLEOTIDE SEQUENCE</scope>
    <source>
        <strain evidence="15">HT</strain>
        <tissue evidence="15">Whole worm</tissue>
    </source>
</reference>
<feature type="domain" description="Major vault protein repeat" evidence="12">
    <location>
        <begin position="277"/>
        <end position="324"/>
    </location>
</feature>
<dbReference type="InterPro" id="IPR041139">
    <property type="entry name" value="MVP_rep_dom"/>
</dbReference>